<protein>
    <submittedName>
        <fullName evidence="1">Uncharacterized protein</fullName>
    </submittedName>
</protein>
<organism evidence="1 2">
    <name type="scientific">Mucilaginibacter robiniae</name>
    <dbReference type="NCBI Taxonomy" id="2728022"/>
    <lineage>
        <taxon>Bacteria</taxon>
        <taxon>Pseudomonadati</taxon>
        <taxon>Bacteroidota</taxon>
        <taxon>Sphingobacteriia</taxon>
        <taxon>Sphingobacteriales</taxon>
        <taxon>Sphingobacteriaceae</taxon>
        <taxon>Mucilaginibacter</taxon>
    </lineage>
</organism>
<gene>
    <name evidence="1" type="ORF">HH214_13250</name>
</gene>
<evidence type="ECO:0000313" key="1">
    <source>
        <dbReference type="EMBL" id="QJD96765.1"/>
    </source>
</evidence>
<keyword evidence="2" id="KW-1185">Reference proteome</keyword>
<evidence type="ECO:0000313" key="2">
    <source>
        <dbReference type="Proteomes" id="UP000503278"/>
    </source>
</evidence>
<name>A0A7L5E0K9_9SPHI</name>
<dbReference type="EMBL" id="CP051682">
    <property type="protein sequence ID" value="QJD96765.1"/>
    <property type="molecule type" value="Genomic_DNA"/>
</dbReference>
<sequence length="52" mass="5786">MQKADASCHEGKERLLYFPPLRKVSRLRTLMPVVSRLPKKADGFGSLESAGI</sequence>
<reference evidence="1 2" key="1">
    <citation type="submission" date="2020-04" db="EMBL/GenBank/DDBJ databases">
        <title>Genome sequencing of novel species.</title>
        <authorList>
            <person name="Heo J."/>
            <person name="Kim S.-J."/>
            <person name="Kim J.-S."/>
            <person name="Hong S.-B."/>
            <person name="Kwon S.-W."/>
        </authorList>
    </citation>
    <scope>NUCLEOTIDE SEQUENCE [LARGE SCALE GENOMIC DNA]</scope>
    <source>
        <strain evidence="1 2">F39-2</strain>
    </source>
</reference>
<dbReference type="KEGG" id="mrob:HH214_13250"/>
<dbReference type="RefSeq" id="WP_169608358.1">
    <property type="nucleotide sequence ID" value="NZ_CP051682.1"/>
</dbReference>
<dbReference type="AlphaFoldDB" id="A0A7L5E0K9"/>
<accession>A0A7L5E0K9</accession>
<dbReference type="Proteomes" id="UP000503278">
    <property type="component" value="Chromosome"/>
</dbReference>
<proteinExistence type="predicted"/>